<evidence type="ECO:0000313" key="6">
    <source>
        <dbReference type="EMBL" id="GAA4383461.1"/>
    </source>
</evidence>
<keyword evidence="7" id="KW-1185">Reference proteome</keyword>
<feature type="domain" description="Acyl-CoA dehydrogenase/oxidase C-terminal" evidence="5">
    <location>
        <begin position="223"/>
        <end position="358"/>
    </location>
</feature>
<reference evidence="7" key="1">
    <citation type="journal article" date="2019" name="Int. J. Syst. Evol. Microbiol.">
        <title>The Global Catalogue of Microorganisms (GCM) 10K type strain sequencing project: providing services to taxonomists for standard genome sequencing and annotation.</title>
        <authorList>
            <consortium name="The Broad Institute Genomics Platform"/>
            <consortium name="The Broad Institute Genome Sequencing Center for Infectious Disease"/>
            <person name="Wu L."/>
            <person name="Ma J."/>
        </authorList>
    </citation>
    <scope>NUCLEOTIDE SEQUENCE [LARGE SCALE GENOMIC DNA]</scope>
    <source>
        <strain evidence="7">JCM 17808</strain>
    </source>
</reference>
<dbReference type="Pfam" id="PF00441">
    <property type="entry name" value="Acyl-CoA_dh_1"/>
    <property type="match status" value="1"/>
</dbReference>
<evidence type="ECO:0000256" key="3">
    <source>
        <dbReference type="ARBA" id="ARBA00023002"/>
    </source>
</evidence>
<evidence type="ECO:0000259" key="5">
    <source>
        <dbReference type="Pfam" id="PF00441"/>
    </source>
</evidence>
<dbReference type="RefSeq" id="WP_345029270.1">
    <property type="nucleotide sequence ID" value="NZ_BAABGL010000002.1"/>
</dbReference>
<dbReference type="PANTHER" id="PTHR43884">
    <property type="entry name" value="ACYL-COA DEHYDROGENASE"/>
    <property type="match status" value="1"/>
</dbReference>
<dbReference type="Proteomes" id="UP001500642">
    <property type="component" value="Unassembled WGS sequence"/>
</dbReference>
<evidence type="ECO:0000256" key="2">
    <source>
        <dbReference type="ARBA" id="ARBA00022827"/>
    </source>
</evidence>
<feature type="region of interest" description="Disordered" evidence="4">
    <location>
        <begin position="1"/>
        <end position="21"/>
    </location>
</feature>
<sequence length="364" mass="37366">MTDTDTTPAPGAHTAPGAESAPDLALAGELAAGLRAAVRGLGGIDAVRDSLDDLAPIRQAHRQMMDTMGLGGVLAEEEHGGLGAGMAAIVALGRAAGAVPAADLLGPYVSAPVAFGMLVVGHPDAGVRSLAGDTLRRMAEGTTCVGAVAGGLLFDAELCEEVLVHQDETIHLVPRAELELTALPALDPTRTLHRVTESSVLGAGTILADGDMAAEIVGASIIAGRVYLAAELEGVARAVLEETVTFLGERIAFGRPLGSFQALKHQLAEMWSEVSLIGPLVDEAALLLDTGDDPTEAAIYAAAALSFAADTATRVCEQALQLHGGVGYTWESPVHIWLKRAAAGRVRLGTPHTLRAELAALTDI</sequence>
<keyword evidence="2" id="KW-0274">FAD</keyword>
<protein>
    <recommendedName>
        <fullName evidence="5">Acyl-CoA dehydrogenase/oxidase C-terminal domain-containing protein</fullName>
    </recommendedName>
</protein>
<keyword evidence="3" id="KW-0560">Oxidoreductase</keyword>
<dbReference type="PANTHER" id="PTHR43884:SF20">
    <property type="entry name" value="ACYL-COA DEHYDROGENASE FADE28"/>
    <property type="match status" value="1"/>
</dbReference>
<dbReference type="SUPFAM" id="SSF47203">
    <property type="entry name" value="Acyl-CoA dehydrogenase C-terminal domain-like"/>
    <property type="match status" value="1"/>
</dbReference>
<evidence type="ECO:0000256" key="1">
    <source>
        <dbReference type="ARBA" id="ARBA00022630"/>
    </source>
</evidence>
<evidence type="ECO:0000256" key="4">
    <source>
        <dbReference type="SAM" id="MobiDB-lite"/>
    </source>
</evidence>
<dbReference type="Gene3D" id="1.20.140.10">
    <property type="entry name" value="Butyryl-CoA Dehydrogenase, subunit A, domain 3"/>
    <property type="match status" value="1"/>
</dbReference>
<comment type="caution">
    <text evidence="6">The sequence shown here is derived from an EMBL/GenBank/DDBJ whole genome shotgun (WGS) entry which is preliminary data.</text>
</comment>
<dbReference type="EMBL" id="BAABGL010000002">
    <property type="protein sequence ID" value="GAA4383461.1"/>
    <property type="molecule type" value="Genomic_DNA"/>
</dbReference>
<gene>
    <name evidence="6" type="ORF">GCM10023167_02990</name>
</gene>
<accession>A0ABP8J1Q4</accession>
<organism evidence="6 7">
    <name type="scientific">Brevibacterium pityocampae</name>
    <dbReference type="NCBI Taxonomy" id="506594"/>
    <lineage>
        <taxon>Bacteria</taxon>
        <taxon>Bacillati</taxon>
        <taxon>Actinomycetota</taxon>
        <taxon>Actinomycetes</taxon>
        <taxon>Micrococcales</taxon>
        <taxon>Brevibacteriaceae</taxon>
        <taxon>Brevibacterium</taxon>
    </lineage>
</organism>
<dbReference type="InterPro" id="IPR036250">
    <property type="entry name" value="AcylCo_DH-like_C"/>
</dbReference>
<proteinExistence type="predicted"/>
<evidence type="ECO:0000313" key="7">
    <source>
        <dbReference type="Proteomes" id="UP001500642"/>
    </source>
</evidence>
<keyword evidence="1" id="KW-0285">Flavoprotein</keyword>
<dbReference type="InterPro" id="IPR009075">
    <property type="entry name" value="AcylCo_DH/oxidase_C"/>
</dbReference>
<name>A0ABP8J1Q4_9MICO</name>